<organism evidence="2 3">
    <name type="scientific">Nadsonia fulvescens var. elongata DSM 6958</name>
    <dbReference type="NCBI Taxonomy" id="857566"/>
    <lineage>
        <taxon>Eukaryota</taxon>
        <taxon>Fungi</taxon>
        <taxon>Dikarya</taxon>
        <taxon>Ascomycota</taxon>
        <taxon>Saccharomycotina</taxon>
        <taxon>Dipodascomycetes</taxon>
        <taxon>Dipodascales</taxon>
        <taxon>Dipodascales incertae sedis</taxon>
        <taxon>Nadsonia</taxon>
    </lineage>
</organism>
<dbReference type="PANTHER" id="PTHR20963">
    <property type="entry name" value="MULTIPLE INOSITOL POLYPHOSPHATE PHOSPHATASE-RELATED"/>
    <property type="match status" value="1"/>
</dbReference>
<dbReference type="EMBL" id="KV454406">
    <property type="protein sequence ID" value="ODQ67932.1"/>
    <property type="molecule type" value="Genomic_DNA"/>
</dbReference>
<protein>
    <submittedName>
        <fullName evidence="2">Phosphoglycerate mutase-like protein</fullName>
    </submittedName>
</protein>
<name>A0A1E3PSM7_9ASCO</name>
<keyword evidence="1" id="KW-0378">Hydrolase</keyword>
<evidence type="ECO:0000313" key="2">
    <source>
        <dbReference type="EMBL" id="ODQ67932.1"/>
    </source>
</evidence>
<gene>
    <name evidence="2" type="ORF">NADFUDRAFT_14429</name>
</gene>
<dbReference type="STRING" id="857566.A0A1E3PSM7"/>
<dbReference type="OrthoDB" id="6509975at2759"/>
<dbReference type="InterPro" id="IPR000560">
    <property type="entry name" value="His_Pase_clade-2"/>
</dbReference>
<dbReference type="PANTHER" id="PTHR20963:SF43">
    <property type="entry name" value="PUTATIVE (AFU_ORTHOLOGUE AFUA_7G01240)-RELATED"/>
    <property type="match status" value="1"/>
</dbReference>
<reference evidence="2 3" key="1">
    <citation type="journal article" date="2016" name="Proc. Natl. Acad. Sci. U.S.A.">
        <title>Comparative genomics of biotechnologically important yeasts.</title>
        <authorList>
            <person name="Riley R."/>
            <person name="Haridas S."/>
            <person name="Wolfe K.H."/>
            <person name="Lopes M.R."/>
            <person name="Hittinger C.T."/>
            <person name="Goeker M."/>
            <person name="Salamov A.A."/>
            <person name="Wisecaver J.H."/>
            <person name="Long T.M."/>
            <person name="Calvey C.H."/>
            <person name="Aerts A.L."/>
            <person name="Barry K.W."/>
            <person name="Choi C."/>
            <person name="Clum A."/>
            <person name="Coughlan A.Y."/>
            <person name="Deshpande S."/>
            <person name="Douglass A.P."/>
            <person name="Hanson S.J."/>
            <person name="Klenk H.-P."/>
            <person name="LaButti K.M."/>
            <person name="Lapidus A."/>
            <person name="Lindquist E.A."/>
            <person name="Lipzen A.M."/>
            <person name="Meier-Kolthoff J.P."/>
            <person name="Ohm R.A."/>
            <person name="Otillar R.P."/>
            <person name="Pangilinan J.L."/>
            <person name="Peng Y."/>
            <person name="Rokas A."/>
            <person name="Rosa C.A."/>
            <person name="Scheuner C."/>
            <person name="Sibirny A.A."/>
            <person name="Slot J.C."/>
            <person name="Stielow J.B."/>
            <person name="Sun H."/>
            <person name="Kurtzman C.P."/>
            <person name="Blackwell M."/>
            <person name="Grigoriev I.V."/>
            <person name="Jeffries T.W."/>
        </authorList>
    </citation>
    <scope>NUCLEOTIDE SEQUENCE [LARGE SCALE GENOMIC DNA]</scope>
    <source>
        <strain evidence="2 3">DSM 6958</strain>
    </source>
</reference>
<evidence type="ECO:0000256" key="1">
    <source>
        <dbReference type="ARBA" id="ARBA00022801"/>
    </source>
</evidence>
<keyword evidence="3" id="KW-1185">Reference proteome</keyword>
<feature type="non-terminal residue" evidence="2">
    <location>
        <position position="404"/>
    </location>
</feature>
<dbReference type="Proteomes" id="UP000095009">
    <property type="component" value="Unassembled WGS sequence"/>
</dbReference>
<dbReference type="InterPro" id="IPR029033">
    <property type="entry name" value="His_PPase_superfam"/>
</dbReference>
<dbReference type="Pfam" id="PF00328">
    <property type="entry name" value="His_Phos_2"/>
    <property type="match status" value="1"/>
</dbReference>
<dbReference type="CDD" id="cd07061">
    <property type="entry name" value="HP_HAP_like"/>
    <property type="match status" value="1"/>
</dbReference>
<dbReference type="SUPFAM" id="SSF53254">
    <property type="entry name" value="Phosphoglycerate mutase-like"/>
    <property type="match status" value="1"/>
</dbReference>
<dbReference type="GO" id="GO:0003993">
    <property type="term" value="F:acid phosphatase activity"/>
    <property type="evidence" value="ECO:0007669"/>
    <property type="project" value="TreeGrafter"/>
</dbReference>
<dbReference type="Gene3D" id="3.40.50.1240">
    <property type="entry name" value="Phosphoglycerate mutase-like"/>
    <property type="match status" value="1"/>
</dbReference>
<dbReference type="AlphaFoldDB" id="A0A1E3PSM7"/>
<proteinExistence type="predicted"/>
<evidence type="ECO:0000313" key="3">
    <source>
        <dbReference type="Proteomes" id="UP000095009"/>
    </source>
</evidence>
<sequence length="404" mass="46221">FPDTCSLEQVHTLHRHAERHPTARVGVNLIKFSKKLKEAVNVSRYLGELEWLKSWNYTLDTEHLMPKGFQTQFESGRTYWENYGKLIYKANKYSCPKEGFNIGNSKNRAKVNIPVIRATDQERIRASAEAWASGFFGEGSDFASNDDVSDCYTMVLQSESVGTNNTLSCGYSCPNFHNYKYYPGRVKNAEWVDIYLTDAVLRLQNHLPEFKNLTNGDVYHMQNLCAFETAFYGSSKFCGLFTDEEWAGYEYAADLIFYHGYSFGSRFGQARGAGWVTEFLARLEKEHINIPKNGFYLDMSHDIDIVSVLATMRFDFLKSAFPSSHMDPTRQFVSSRLVPFGSRLNFEVLQCETGKYIRAKINDRVLPLASLGDCGENRQGLCEYEKFIRGLQDCLDIANFDNVC</sequence>
<feature type="non-terminal residue" evidence="2">
    <location>
        <position position="1"/>
    </location>
</feature>
<accession>A0A1E3PSM7</accession>